<keyword evidence="8 10" id="KW-0560">Oxidoreductase</keyword>
<evidence type="ECO:0000256" key="8">
    <source>
        <dbReference type="ARBA" id="ARBA00023002"/>
    </source>
</evidence>
<proteinExistence type="inferred from homology"/>
<evidence type="ECO:0000256" key="11">
    <source>
        <dbReference type="SAM" id="MobiDB-lite"/>
    </source>
</evidence>
<dbReference type="HAMAP" id="MF_01102">
    <property type="entry name" value="MnmC"/>
    <property type="match status" value="1"/>
</dbReference>
<comment type="catalytic activity">
    <reaction evidence="10">
        <text>5-aminomethyl-2-thiouridine(34) in tRNA + S-adenosyl-L-methionine = 5-methylaminomethyl-2-thiouridine(34) in tRNA + S-adenosyl-L-homocysteine + H(+)</text>
        <dbReference type="Rhea" id="RHEA:19569"/>
        <dbReference type="Rhea" id="RHEA-COMP:10195"/>
        <dbReference type="Rhea" id="RHEA-COMP:10197"/>
        <dbReference type="ChEBI" id="CHEBI:15378"/>
        <dbReference type="ChEBI" id="CHEBI:57856"/>
        <dbReference type="ChEBI" id="CHEBI:59789"/>
        <dbReference type="ChEBI" id="CHEBI:74454"/>
        <dbReference type="ChEBI" id="CHEBI:74455"/>
        <dbReference type="EC" id="2.1.1.61"/>
    </reaction>
</comment>
<dbReference type="Gene3D" id="3.30.9.10">
    <property type="entry name" value="D-Amino Acid Oxidase, subunit A, domain 2"/>
    <property type="match status" value="1"/>
</dbReference>
<evidence type="ECO:0000256" key="3">
    <source>
        <dbReference type="ARBA" id="ARBA00022630"/>
    </source>
</evidence>
<feature type="region of interest" description="tRNA (mnm(5)s(2)U34)-methyltransferase" evidence="10">
    <location>
        <begin position="1"/>
        <end position="258"/>
    </location>
</feature>
<reference evidence="13 14" key="1">
    <citation type="submission" date="2018-06" db="EMBL/GenBank/DDBJ databases">
        <authorList>
            <consortium name="Pathogen Informatics"/>
            <person name="Doyle S."/>
        </authorList>
    </citation>
    <scope>NUCLEOTIDE SEQUENCE [LARGE SCALE GENOMIC DNA]</scope>
    <source>
        <strain evidence="13 14">NCTC10738</strain>
    </source>
</reference>
<dbReference type="SUPFAM" id="SSF51905">
    <property type="entry name" value="FAD/NAD(P)-binding domain"/>
    <property type="match status" value="1"/>
</dbReference>
<name>A0A380C1I7_9GAMM</name>
<dbReference type="Pfam" id="PF01266">
    <property type="entry name" value="DAO"/>
    <property type="match status" value="1"/>
</dbReference>
<feature type="compositionally biased region" description="Polar residues" evidence="11">
    <location>
        <begin position="8"/>
        <end position="31"/>
    </location>
</feature>
<evidence type="ECO:0000256" key="4">
    <source>
        <dbReference type="ARBA" id="ARBA00022679"/>
    </source>
</evidence>
<comment type="cofactor">
    <cofactor evidence="10">
        <name>FAD</name>
        <dbReference type="ChEBI" id="CHEBI:57692"/>
    </cofactor>
</comment>
<keyword evidence="3 10" id="KW-0285">Flavoprotein</keyword>
<evidence type="ECO:0000256" key="9">
    <source>
        <dbReference type="ARBA" id="ARBA00023268"/>
    </source>
</evidence>
<dbReference type="GO" id="GO:0004808">
    <property type="term" value="F:tRNA (5-methylaminomethyl-2-thiouridylate)(34)-methyltransferase activity"/>
    <property type="evidence" value="ECO:0007669"/>
    <property type="project" value="UniProtKB-EC"/>
</dbReference>
<dbReference type="EC" id="2.1.1.61" evidence="10"/>
<dbReference type="PANTHER" id="PTHR13847:SF283">
    <property type="entry name" value="TRNA 5-METHYLAMINOMETHYL-2-THIOURIDINE BIOSYNTHESIS BIFUNCTIONAL PROTEIN MNMC"/>
    <property type="match status" value="1"/>
</dbReference>
<dbReference type="Proteomes" id="UP000254069">
    <property type="component" value="Unassembled WGS sequence"/>
</dbReference>
<keyword evidence="1 10" id="KW-0963">Cytoplasm</keyword>
<gene>
    <name evidence="13" type="primary">mnmC_2</name>
    <name evidence="10" type="synonym">mnmC</name>
    <name evidence="13" type="ORF">NCTC10738_04311</name>
</gene>
<keyword evidence="9 10" id="KW-0511">Multifunctional enzyme</keyword>
<dbReference type="NCBIfam" id="TIGR03197">
    <property type="entry name" value="MnmC_Cterm"/>
    <property type="match status" value="1"/>
</dbReference>
<dbReference type="Gene3D" id="3.50.50.60">
    <property type="entry name" value="FAD/NAD(P)-binding domain"/>
    <property type="match status" value="1"/>
</dbReference>
<comment type="function">
    <text evidence="10">Catalyzes the last two steps in the biosynthesis of 5-methylaminomethyl-2-thiouridine (mnm(5)s(2)U) at the wobble position (U34) in tRNA. Catalyzes the FAD-dependent demodification of cmnm(5)s(2)U34 to nm(5)s(2)U34, followed by the transfer of a methyl group from S-adenosyl-L-methionine to nm(5)s(2)U34, to form mnm(5)s(2)U34.</text>
</comment>
<dbReference type="GO" id="GO:0016645">
    <property type="term" value="F:oxidoreductase activity, acting on the CH-NH group of donors"/>
    <property type="evidence" value="ECO:0007669"/>
    <property type="project" value="InterPro"/>
</dbReference>
<keyword evidence="6 10" id="KW-0819">tRNA processing</keyword>
<feature type="region of interest" description="Disordered" evidence="11">
    <location>
        <begin position="1"/>
        <end position="31"/>
    </location>
</feature>
<dbReference type="GO" id="GO:0032259">
    <property type="term" value="P:methylation"/>
    <property type="evidence" value="ECO:0007669"/>
    <property type="project" value="UniProtKB-KW"/>
</dbReference>
<dbReference type="EC" id="1.5.-.-" evidence="10"/>
<evidence type="ECO:0000256" key="6">
    <source>
        <dbReference type="ARBA" id="ARBA00022694"/>
    </source>
</evidence>
<keyword evidence="2 10" id="KW-0489">Methyltransferase</keyword>
<dbReference type="InterPro" id="IPR023032">
    <property type="entry name" value="tRNA_MAMT_biosynth_bifunc_MnmC"/>
</dbReference>
<evidence type="ECO:0000259" key="12">
    <source>
        <dbReference type="Pfam" id="PF01266"/>
    </source>
</evidence>
<comment type="similarity">
    <text evidence="10">In the C-terminal section; belongs to the DAO family.</text>
</comment>
<dbReference type="InterPro" id="IPR006076">
    <property type="entry name" value="FAD-dep_OxRdtase"/>
</dbReference>
<evidence type="ECO:0000256" key="5">
    <source>
        <dbReference type="ARBA" id="ARBA00022691"/>
    </source>
</evidence>
<evidence type="ECO:0000256" key="7">
    <source>
        <dbReference type="ARBA" id="ARBA00022827"/>
    </source>
</evidence>
<sequence>MPVKQEQLRPSGSENTQTCSQNPTSAETTQAPATTLAPYQQTRLDDKPLGRQICLAAVGGETLLPLIQLWSQLRQDYPKLVLQLLLFAADKDSQAESLELLKNKLQLWQKAENTTSAESQTTAVMSLLAELQAGKPMALQGCQRFVLDGGRLRLDLYLEFDAALLKELPGLSHQGWIDNWLWLAESLPSEAAAWQMARLAKDSAALLCLPERKERFAPLMVNSGLNAADFSSPASLLLTHQTELEPIAKAERLALRHQSSARLAPWPLYREPALAADDSVAIIGAGVAGSQLALSLAERKQASQVFCSEENAGESASGNRQGALYPLLTPETSELNTLFQQGFLFSRRRITALAAAGFDIAHDFCGVLHTGFDKRSRARLNKIAEGQNWHSDILRRVDSTEATELAGLDIKEDGLFYPLGGWVCPRALCRAAIQYAVDSTYCDFQPRTHISDISREGSHWWLSAADGHRFGPFKKLVLANGASLTALPQTSALPASPFRGQVSEVATQGGLGALKTVLCAKGYLTPAWEGIHCLGASYVKDPEQLAYSAAEQRENLQKIAMSYPDADWHQGLVMGQGARVGVRMVTRDHFPMLGQAPDVEALMQGYQQHQHTPESARYWQQTQAPVHPGLYVLGGLGSRGLSTGPLAAEILASELCHQPLPVGSTLLQRLNPNRMWMRKLIKGKAL</sequence>
<evidence type="ECO:0000256" key="10">
    <source>
        <dbReference type="HAMAP-Rule" id="MF_01102"/>
    </source>
</evidence>
<comment type="similarity">
    <text evidence="10">In the N-terminal section; belongs to the methyltransferase superfamily. tRNA (mnm(5)s(2)U34)-methyltransferase family.</text>
</comment>
<feature type="region of interest" description="FAD-dependent cmnm(5)s(2)U34 oxidoreductase" evidence="10">
    <location>
        <begin position="283"/>
        <end position="686"/>
    </location>
</feature>
<dbReference type="InterPro" id="IPR017610">
    <property type="entry name" value="tRNA_S-uridine_synth_MnmC_C"/>
</dbReference>
<dbReference type="GO" id="GO:0002098">
    <property type="term" value="P:tRNA wobble uridine modification"/>
    <property type="evidence" value="ECO:0007669"/>
    <property type="project" value="TreeGrafter"/>
</dbReference>
<feature type="domain" description="FAD dependent oxidoreductase" evidence="12">
    <location>
        <begin position="280"/>
        <end position="653"/>
    </location>
</feature>
<evidence type="ECO:0000313" key="14">
    <source>
        <dbReference type="Proteomes" id="UP000254069"/>
    </source>
</evidence>
<keyword evidence="4 10" id="KW-0808">Transferase</keyword>
<keyword evidence="7 10" id="KW-0274">FAD</keyword>
<dbReference type="InterPro" id="IPR036188">
    <property type="entry name" value="FAD/NAD-bd_sf"/>
</dbReference>
<organism evidence="13 14">
    <name type="scientific">Shewanella algae</name>
    <dbReference type="NCBI Taxonomy" id="38313"/>
    <lineage>
        <taxon>Bacteria</taxon>
        <taxon>Pseudomonadati</taxon>
        <taxon>Pseudomonadota</taxon>
        <taxon>Gammaproteobacteria</taxon>
        <taxon>Alteromonadales</taxon>
        <taxon>Shewanellaceae</taxon>
        <taxon>Shewanella</taxon>
    </lineage>
</organism>
<evidence type="ECO:0000256" key="1">
    <source>
        <dbReference type="ARBA" id="ARBA00022490"/>
    </source>
</evidence>
<evidence type="ECO:0000256" key="2">
    <source>
        <dbReference type="ARBA" id="ARBA00022603"/>
    </source>
</evidence>
<dbReference type="EMBL" id="UGYO01000002">
    <property type="protein sequence ID" value="SUJ10973.1"/>
    <property type="molecule type" value="Genomic_DNA"/>
</dbReference>
<dbReference type="GO" id="GO:0005737">
    <property type="term" value="C:cytoplasm"/>
    <property type="evidence" value="ECO:0007669"/>
    <property type="project" value="UniProtKB-SubCell"/>
</dbReference>
<dbReference type="AlphaFoldDB" id="A0A380C1I7"/>
<comment type="subcellular location">
    <subcellularLocation>
        <location evidence="10">Cytoplasm</location>
    </subcellularLocation>
</comment>
<keyword evidence="14" id="KW-1185">Reference proteome</keyword>
<protein>
    <recommendedName>
        <fullName evidence="10">tRNA 5-methylaminomethyl-2-thiouridine biosynthesis bifunctional protein MnmC</fullName>
        <shortName evidence="10">tRNA mnm(5)s(2)U biosynthesis bifunctional protein</shortName>
    </recommendedName>
    <domain>
        <recommendedName>
            <fullName evidence="10">tRNA (mnm(5)s(2)U34)-methyltransferase</fullName>
            <ecNumber evidence="10">2.1.1.61</ecNumber>
        </recommendedName>
    </domain>
    <domain>
        <recommendedName>
            <fullName evidence="10">FAD-dependent cmnm(5)s(2)U34 oxidoreductase</fullName>
            <ecNumber evidence="10">1.5.-.-</ecNumber>
        </recommendedName>
    </domain>
</protein>
<evidence type="ECO:0000313" key="13">
    <source>
        <dbReference type="EMBL" id="SUJ10973.1"/>
    </source>
</evidence>
<keyword evidence="5 10" id="KW-0949">S-adenosyl-L-methionine</keyword>
<dbReference type="GO" id="GO:0050660">
    <property type="term" value="F:flavin adenine dinucleotide binding"/>
    <property type="evidence" value="ECO:0007669"/>
    <property type="project" value="UniProtKB-UniRule"/>
</dbReference>
<accession>A0A380C1I7</accession>
<dbReference type="PANTHER" id="PTHR13847">
    <property type="entry name" value="SARCOSINE DEHYDROGENASE-RELATED"/>
    <property type="match status" value="1"/>
</dbReference>